<feature type="region of interest" description="Disordered" evidence="1">
    <location>
        <begin position="33"/>
        <end position="53"/>
    </location>
</feature>
<feature type="non-terminal residue" evidence="2">
    <location>
        <position position="53"/>
    </location>
</feature>
<protein>
    <submittedName>
        <fullName evidence="2">Uncharacterized protein</fullName>
    </submittedName>
</protein>
<reference evidence="2 3" key="1">
    <citation type="journal article" date="2021" name="Nat. Plants">
        <title>The Taxus genome provides insights into paclitaxel biosynthesis.</title>
        <authorList>
            <person name="Xiong X."/>
            <person name="Gou J."/>
            <person name="Liao Q."/>
            <person name="Li Y."/>
            <person name="Zhou Q."/>
            <person name="Bi G."/>
            <person name="Li C."/>
            <person name="Du R."/>
            <person name="Wang X."/>
            <person name="Sun T."/>
            <person name="Guo L."/>
            <person name="Liang H."/>
            <person name="Lu P."/>
            <person name="Wu Y."/>
            <person name="Zhang Z."/>
            <person name="Ro D.K."/>
            <person name="Shang Y."/>
            <person name="Huang S."/>
            <person name="Yan J."/>
        </authorList>
    </citation>
    <scope>NUCLEOTIDE SEQUENCE [LARGE SCALE GENOMIC DNA]</scope>
    <source>
        <strain evidence="2">Ta-2019</strain>
    </source>
</reference>
<accession>A0AA38FBS6</accession>
<organism evidence="2 3">
    <name type="scientific">Taxus chinensis</name>
    <name type="common">Chinese yew</name>
    <name type="synonym">Taxus wallichiana var. chinensis</name>
    <dbReference type="NCBI Taxonomy" id="29808"/>
    <lineage>
        <taxon>Eukaryota</taxon>
        <taxon>Viridiplantae</taxon>
        <taxon>Streptophyta</taxon>
        <taxon>Embryophyta</taxon>
        <taxon>Tracheophyta</taxon>
        <taxon>Spermatophyta</taxon>
        <taxon>Pinopsida</taxon>
        <taxon>Pinidae</taxon>
        <taxon>Conifers II</taxon>
        <taxon>Cupressales</taxon>
        <taxon>Taxaceae</taxon>
        <taxon>Taxus</taxon>
    </lineage>
</organism>
<evidence type="ECO:0000256" key="1">
    <source>
        <dbReference type="SAM" id="MobiDB-lite"/>
    </source>
</evidence>
<dbReference type="EMBL" id="JAHRHJ020000011">
    <property type="protein sequence ID" value="KAH9296155.1"/>
    <property type="molecule type" value="Genomic_DNA"/>
</dbReference>
<gene>
    <name evidence="2" type="ORF">KI387_039743</name>
</gene>
<dbReference type="Proteomes" id="UP000824469">
    <property type="component" value="Unassembled WGS sequence"/>
</dbReference>
<feature type="non-terminal residue" evidence="2">
    <location>
        <position position="1"/>
    </location>
</feature>
<name>A0AA38FBS6_TAXCH</name>
<comment type="caution">
    <text evidence="2">The sequence shown here is derived from an EMBL/GenBank/DDBJ whole genome shotgun (WGS) entry which is preliminary data.</text>
</comment>
<evidence type="ECO:0000313" key="3">
    <source>
        <dbReference type="Proteomes" id="UP000824469"/>
    </source>
</evidence>
<evidence type="ECO:0000313" key="2">
    <source>
        <dbReference type="EMBL" id="KAH9296155.1"/>
    </source>
</evidence>
<sequence>YSLTRSALVHMVLTHSQTNALIFHASHQPLPPSPSLPSILSPMDPTLPTTIAT</sequence>
<keyword evidence="3" id="KW-1185">Reference proteome</keyword>
<proteinExistence type="predicted"/>
<dbReference type="AlphaFoldDB" id="A0AA38FBS6"/>